<dbReference type="PANTHER" id="PTHR28582:SF1">
    <property type="entry name" value="TRNA-SPLICING ENDONUCLEASE SUBUNIT SEN15"/>
    <property type="match status" value="1"/>
</dbReference>
<dbReference type="PANTHER" id="PTHR28582">
    <property type="entry name" value="TRNA-SPLICING ENDONUCLEASE SUBUNIT SEN15"/>
    <property type="match status" value="1"/>
</dbReference>
<accession>A0A180GQ33</accession>
<reference evidence="5" key="4">
    <citation type="submission" date="2025-05" db="UniProtKB">
        <authorList>
            <consortium name="EnsemblFungi"/>
        </authorList>
    </citation>
    <scope>IDENTIFICATION</scope>
    <source>
        <strain evidence="5">isolate 1-1 / race 1 (BBBD)</strain>
    </source>
</reference>
<dbReference type="GO" id="GO:0006388">
    <property type="term" value="P:tRNA splicing, via endonucleolytic cleavage and ligation"/>
    <property type="evidence" value="ECO:0007669"/>
    <property type="project" value="InterPro"/>
</dbReference>
<evidence type="ECO:0000256" key="2">
    <source>
        <dbReference type="ARBA" id="ARBA00022694"/>
    </source>
</evidence>
<reference evidence="4" key="1">
    <citation type="submission" date="2009-11" db="EMBL/GenBank/DDBJ databases">
        <authorList>
            <consortium name="The Broad Institute Genome Sequencing Platform"/>
            <person name="Ward D."/>
            <person name="Feldgarden M."/>
            <person name="Earl A."/>
            <person name="Young S.K."/>
            <person name="Zeng Q."/>
            <person name="Koehrsen M."/>
            <person name="Alvarado L."/>
            <person name="Berlin A."/>
            <person name="Bochicchio J."/>
            <person name="Borenstein D."/>
            <person name="Chapman S.B."/>
            <person name="Chen Z."/>
            <person name="Engels R."/>
            <person name="Freedman E."/>
            <person name="Gellesch M."/>
            <person name="Goldberg J."/>
            <person name="Griggs A."/>
            <person name="Gujja S."/>
            <person name="Heilman E."/>
            <person name="Heiman D."/>
            <person name="Hepburn T."/>
            <person name="Howarth C."/>
            <person name="Jen D."/>
            <person name="Larson L."/>
            <person name="Lewis B."/>
            <person name="Mehta T."/>
            <person name="Park D."/>
            <person name="Pearson M."/>
            <person name="Roberts A."/>
            <person name="Saif S."/>
            <person name="Shea T."/>
            <person name="Shenoy N."/>
            <person name="Sisk P."/>
            <person name="Stolte C."/>
            <person name="Sykes S."/>
            <person name="Thomson T."/>
            <person name="Walk T."/>
            <person name="White J."/>
            <person name="Yandava C."/>
            <person name="Izard J."/>
            <person name="Baranova O.V."/>
            <person name="Blanton J.M."/>
            <person name="Tanner A.C."/>
            <person name="Dewhirst F.E."/>
            <person name="Haas B."/>
            <person name="Nusbaum C."/>
            <person name="Birren B."/>
        </authorList>
    </citation>
    <scope>NUCLEOTIDE SEQUENCE [LARGE SCALE GENOMIC DNA]</scope>
    <source>
        <strain evidence="4">1-1 BBBD Race 1</strain>
    </source>
</reference>
<dbReference type="EMBL" id="ADAS02000038">
    <property type="protein sequence ID" value="OAV94651.1"/>
    <property type="molecule type" value="Genomic_DNA"/>
</dbReference>
<name>A0A180GQ33_PUCT1</name>
<comment type="similarity">
    <text evidence="1">Belongs to the SEN15 family.</text>
</comment>
<protein>
    <submittedName>
        <fullName evidence="5">Sen15 domain-containing protein</fullName>
    </submittedName>
</protein>
<reference evidence="4" key="2">
    <citation type="submission" date="2016-05" db="EMBL/GenBank/DDBJ databases">
        <title>Comparative analysis highlights variable genome content of wheat rusts and divergence of the mating loci.</title>
        <authorList>
            <person name="Cuomo C.A."/>
            <person name="Bakkeren G."/>
            <person name="Szabo L."/>
            <person name="Khalil H."/>
            <person name="Joly D."/>
            <person name="Goldberg J."/>
            <person name="Young S."/>
            <person name="Zeng Q."/>
            <person name="Fellers J."/>
        </authorList>
    </citation>
    <scope>NUCLEOTIDE SEQUENCE [LARGE SCALE GENOMIC DNA]</scope>
    <source>
        <strain evidence="4">1-1 BBBD Race 1</strain>
    </source>
</reference>
<evidence type="ECO:0000256" key="1">
    <source>
        <dbReference type="ARBA" id="ARBA00006091"/>
    </source>
</evidence>
<feature type="domain" description="tRNA-splicing endonuclease subunit Sen15" evidence="3">
    <location>
        <begin position="34"/>
        <end position="131"/>
    </location>
</feature>
<sequence>MADEDRNETAELSLAVRQASEEVPVQAASLLHAFSDLTAAQGWTNVKVQTFSTNRSDPSRLAILRGTPASSDVERIVYPMSLHQPTNFQTLSEIFPSIGLGAGSKVLLAIVSSDSSIVYYELSEGIVSPKEVPE</sequence>
<gene>
    <name evidence="4" type="ORF">PTTG_05146</name>
</gene>
<keyword evidence="6" id="KW-1185">Reference proteome</keyword>
<dbReference type="STRING" id="630390.A0A180GQ33"/>
<dbReference type="Gene3D" id="3.40.1350.10">
    <property type="match status" value="1"/>
</dbReference>
<evidence type="ECO:0000313" key="5">
    <source>
        <dbReference type="EnsemblFungi" id="PTTG_05146-t43_1-p1"/>
    </source>
</evidence>
<keyword evidence="2" id="KW-0819">tRNA processing</keyword>
<dbReference type="GO" id="GO:0003676">
    <property type="term" value="F:nucleic acid binding"/>
    <property type="evidence" value="ECO:0007669"/>
    <property type="project" value="InterPro"/>
</dbReference>
<evidence type="ECO:0000313" key="4">
    <source>
        <dbReference type="EMBL" id="OAV94651.1"/>
    </source>
</evidence>
<reference evidence="5 6" key="3">
    <citation type="journal article" date="2017" name="G3 (Bethesda)">
        <title>Comparative analysis highlights variable genome content of wheat rusts and divergence of the mating loci.</title>
        <authorList>
            <person name="Cuomo C.A."/>
            <person name="Bakkeren G."/>
            <person name="Khalil H.B."/>
            <person name="Panwar V."/>
            <person name="Joly D."/>
            <person name="Linning R."/>
            <person name="Sakthikumar S."/>
            <person name="Song X."/>
            <person name="Adiconis X."/>
            <person name="Fan L."/>
            <person name="Goldberg J.M."/>
            <person name="Levin J.Z."/>
            <person name="Young S."/>
            <person name="Zeng Q."/>
            <person name="Anikster Y."/>
            <person name="Bruce M."/>
            <person name="Wang M."/>
            <person name="Yin C."/>
            <person name="McCallum B."/>
            <person name="Szabo L.J."/>
            <person name="Hulbert S."/>
            <person name="Chen X."/>
            <person name="Fellers J.P."/>
        </authorList>
    </citation>
    <scope>NUCLEOTIDE SEQUENCE</scope>
    <source>
        <strain evidence="5">isolate 1-1 / race 1 (BBBD)</strain>
        <strain evidence="6">Isolate 1-1 / race 1 (BBBD)</strain>
    </source>
</reference>
<dbReference type="InterPro" id="IPR011856">
    <property type="entry name" value="tRNA_endonuc-like_dom_sf"/>
</dbReference>
<organism evidence="4">
    <name type="scientific">Puccinia triticina (isolate 1-1 / race 1 (BBBD))</name>
    <name type="common">Brown leaf rust fungus</name>
    <dbReference type="NCBI Taxonomy" id="630390"/>
    <lineage>
        <taxon>Eukaryota</taxon>
        <taxon>Fungi</taxon>
        <taxon>Dikarya</taxon>
        <taxon>Basidiomycota</taxon>
        <taxon>Pucciniomycotina</taxon>
        <taxon>Pucciniomycetes</taxon>
        <taxon>Pucciniales</taxon>
        <taxon>Pucciniaceae</taxon>
        <taxon>Puccinia</taxon>
    </lineage>
</organism>
<dbReference type="GO" id="GO:0005634">
    <property type="term" value="C:nucleus"/>
    <property type="evidence" value="ECO:0007669"/>
    <property type="project" value="UniProtKB-ARBA"/>
</dbReference>
<evidence type="ECO:0000259" key="3">
    <source>
        <dbReference type="Pfam" id="PF09631"/>
    </source>
</evidence>
<dbReference type="Pfam" id="PF09631">
    <property type="entry name" value="Sen15"/>
    <property type="match status" value="1"/>
</dbReference>
<dbReference type="InterPro" id="IPR018593">
    <property type="entry name" value="tRNA-endonuc_su_Sen15"/>
</dbReference>
<dbReference type="EnsemblFungi" id="PTTG_05146-t43_1">
    <property type="protein sequence ID" value="PTTG_05146-t43_1-p1"/>
    <property type="gene ID" value="PTTG_05146"/>
</dbReference>
<evidence type="ECO:0000313" key="6">
    <source>
        <dbReference type="Proteomes" id="UP000005240"/>
    </source>
</evidence>
<dbReference type="InterPro" id="IPR036167">
    <property type="entry name" value="tRNA_intron_Endo_cat-like_sf"/>
</dbReference>
<dbReference type="OrthoDB" id="10002170at2759"/>
<dbReference type="Proteomes" id="UP000005240">
    <property type="component" value="Unassembled WGS sequence"/>
</dbReference>
<dbReference type="VEuPathDB" id="FungiDB:PTTG_05146"/>
<proteinExistence type="inferred from homology"/>
<dbReference type="SUPFAM" id="SSF53032">
    <property type="entry name" value="tRNA-intron endonuclease catalytic domain-like"/>
    <property type="match status" value="1"/>
</dbReference>
<dbReference type="AlphaFoldDB" id="A0A180GQ33"/>